<evidence type="ECO:0000313" key="2">
    <source>
        <dbReference type="EMBL" id="TMQ52749.1"/>
    </source>
</evidence>
<accession>A0A538SMZ5</accession>
<feature type="transmembrane region" description="Helical" evidence="1">
    <location>
        <begin position="6"/>
        <end position="25"/>
    </location>
</feature>
<dbReference type="Proteomes" id="UP000319829">
    <property type="component" value="Unassembled WGS sequence"/>
</dbReference>
<reference evidence="2 3" key="1">
    <citation type="journal article" date="2019" name="Nat. Microbiol.">
        <title>Mediterranean grassland soil C-N compound turnover is dependent on rainfall and depth, and is mediated by genomically divergent microorganisms.</title>
        <authorList>
            <person name="Diamond S."/>
            <person name="Andeer P.F."/>
            <person name="Li Z."/>
            <person name="Crits-Christoph A."/>
            <person name="Burstein D."/>
            <person name="Anantharaman K."/>
            <person name="Lane K.R."/>
            <person name="Thomas B.C."/>
            <person name="Pan C."/>
            <person name="Northen T.R."/>
            <person name="Banfield J.F."/>
        </authorList>
    </citation>
    <scope>NUCLEOTIDE SEQUENCE [LARGE SCALE GENOMIC DNA]</scope>
    <source>
        <strain evidence="2">WS_4</strain>
    </source>
</reference>
<evidence type="ECO:0000313" key="3">
    <source>
        <dbReference type="Proteomes" id="UP000319829"/>
    </source>
</evidence>
<gene>
    <name evidence="2" type="ORF">E6K74_11440</name>
</gene>
<sequence>MSRPTGIWITALVVVSLAIGIIWTIRLAPPSPAPWWWGKNPDLHVEVWEPGKDMATVAMTMPKKTIDTMFALGLPAEVSANGHKIRLNAVRSQIEHLPRREKLKIQDGEATVYLWLDVKE</sequence>
<proteinExistence type="predicted"/>
<dbReference type="AlphaFoldDB" id="A0A538SMZ5"/>
<dbReference type="EMBL" id="VBOU01000094">
    <property type="protein sequence ID" value="TMQ52749.1"/>
    <property type="molecule type" value="Genomic_DNA"/>
</dbReference>
<organism evidence="2 3">
    <name type="scientific">Eiseniibacteriota bacterium</name>
    <dbReference type="NCBI Taxonomy" id="2212470"/>
    <lineage>
        <taxon>Bacteria</taxon>
        <taxon>Candidatus Eiseniibacteriota</taxon>
    </lineage>
</organism>
<comment type="caution">
    <text evidence="2">The sequence shown here is derived from an EMBL/GenBank/DDBJ whole genome shotgun (WGS) entry which is preliminary data.</text>
</comment>
<keyword evidence="1" id="KW-0472">Membrane</keyword>
<protein>
    <submittedName>
        <fullName evidence="2">Uncharacterized protein</fullName>
    </submittedName>
</protein>
<name>A0A538SMZ5_UNCEI</name>
<evidence type="ECO:0000256" key="1">
    <source>
        <dbReference type="SAM" id="Phobius"/>
    </source>
</evidence>
<keyword evidence="1" id="KW-0812">Transmembrane</keyword>
<keyword evidence="1" id="KW-1133">Transmembrane helix</keyword>